<dbReference type="PANTHER" id="PTHR42776">
    <property type="entry name" value="SERINE PEPTIDASE S9 FAMILY MEMBER"/>
    <property type="match status" value="1"/>
</dbReference>
<protein>
    <recommendedName>
        <fullName evidence="2">Peptidase S9 prolyl oligopeptidase catalytic domain-containing protein</fullName>
    </recommendedName>
</protein>
<dbReference type="PANTHER" id="PTHR42776:SF28">
    <property type="entry name" value="GLUTAMYL ENDOPEPTIDASE, CHLOROPLASTIC-RELATED"/>
    <property type="match status" value="1"/>
</dbReference>
<evidence type="ECO:0000259" key="2">
    <source>
        <dbReference type="Pfam" id="PF00326"/>
    </source>
</evidence>
<evidence type="ECO:0000313" key="3">
    <source>
        <dbReference type="EMBL" id="TLQ43157.1"/>
    </source>
</evidence>
<dbReference type="GO" id="GO:0006508">
    <property type="term" value="P:proteolysis"/>
    <property type="evidence" value="ECO:0007669"/>
    <property type="project" value="InterPro"/>
</dbReference>
<keyword evidence="1" id="KW-0378">Hydrolase</keyword>
<name>A0A5R9E181_9ACTN</name>
<evidence type="ECO:0000313" key="4">
    <source>
        <dbReference type="Proteomes" id="UP000305921"/>
    </source>
</evidence>
<dbReference type="InterPro" id="IPR029058">
    <property type="entry name" value="AB_hydrolase_fold"/>
</dbReference>
<gene>
    <name evidence="3" type="ORF">FEF34_08385</name>
</gene>
<organism evidence="3 4">
    <name type="scientific">Streptomyces marianii</name>
    <dbReference type="NCBI Taxonomy" id="1817406"/>
    <lineage>
        <taxon>Bacteria</taxon>
        <taxon>Bacillati</taxon>
        <taxon>Actinomycetota</taxon>
        <taxon>Actinomycetes</taxon>
        <taxon>Kitasatosporales</taxon>
        <taxon>Streptomycetaceae</taxon>
        <taxon>Streptomyces</taxon>
    </lineage>
</organism>
<dbReference type="Proteomes" id="UP000305921">
    <property type="component" value="Unassembled WGS sequence"/>
</dbReference>
<feature type="domain" description="Peptidase S9 prolyl oligopeptidase catalytic" evidence="2">
    <location>
        <begin position="376"/>
        <end position="528"/>
    </location>
</feature>
<comment type="caution">
    <text evidence="3">The sequence shown here is derived from an EMBL/GenBank/DDBJ whole genome shotgun (WGS) entry which is preliminary data.</text>
</comment>
<keyword evidence="4" id="KW-1185">Reference proteome</keyword>
<dbReference type="Pfam" id="PF00326">
    <property type="entry name" value="Peptidase_S9"/>
    <property type="match status" value="1"/>
</dbReference>
<dbReference type="Gene3D" id="3.40.50.1820">
    <property type="entry name" value="alpha/beta hydrolase"/>
    <property type="match status" value="1"/>
</dbReference>
<evidence type="ECO:0000256" key="1">
    <source>
        <dbReference type="ARBA" id="ARBA00022801"/>
    </source>
</evidence>
<dbReference type="AlphaFoldDB" id="A0A5R9E181"/>
<proteinExistence type="predicted"/>
<sequence length="528" mass="56442">MADEFDRTRQYRRHAPDGRASLLVTSAVHPSADERNPAAVQWRGLTADPALAGLVPGRARPQYAEVHTEARSADGWRLPVPHLLPVAPAWHPWLPLLAGLAVDARKRTAYLWTADYSSRSVRTYEHVPAATGLTALGPPGCAPVVWLDDGRIALLTKGAEPEPSLQDAAREWRPVSLEAIGPNFITFEPGEDVLLRLAGATVTVLDPADGVASPLTSPLLIRQLSTAAHDGLLLDHVHPAHGAPDEHGLCWSRSHVSPAAPGRLRPAPAAATAPVERATPQGPVTAYADQGGEEQASAPPLRHALDTGFGQAQLTVLPEGDGTWLLWIRALRQGEGPSPGTPTFLTGAGHSGAVLDLPLYWPGDADPKLIHDQITTAVEGALALLGDMRPGRVVVGGHSFGATLALYSLAYLEGLAGAMAHSGCYNRTLTPTGFHYERRTLWAAPEMYRAFSALQFANRLDRPVLLVHGTEDANAATPSDQAVELYRAVVATGGHARLVLIPGEGHTFHSREALRAVAKEHHDWLERC</sequence>
<dbReference type="EMBL" id="VAWE01000001">
    <property type="protein sequence ID" value="TLQ43157.1"/>
    <property type="molecule type" value="Genomic_DNA"/>
</dbReference>
<dbReference type="GO" id="GO:0004252">
    <property type="term" value="F:serine-type endopeptidase activity"/>
    <property type="evidence" value="ECO:0007669"/>
    <property type="project" value="TreeGrafter"/>
</dbReference>
<dbReference type="InterPro" id="IPR001375">
    <property type="entry name" value="Peptidase_S9_cat"/>
</dbReference>
<dbReference type="RefSeq" id="WP_138052581.1">
    <property type="nucleotide sequence ID" value="NZ_VAWE01000001.1"/>
</dbReference>
<accession>A0A5R9E181</accession>
<reference evidence="3 4" key="1">
    <citation type="submission" date="2019-05" db="EMBL/GenBank/DDBJ databases">
        <title>Streptomyces marianii sp. nov., a novel marine actinomycete from southern coast of India.</title>
        <authorList>
            <person name="Iniyan A.M."/>
            <person name="Wink J."/>
            <person name="Ramprasad E."/>
            <person name="Ramana C.V."/>
            <person name="Bunk B."/>
            <person name="Sproer C."/>
            <person name="Joseph F.-J.R.S."/>
            <person name="Vincent S.G.P."/>
        </authorList>
    </citation>
    <scope>NUCLEOTIDE SEQUENCE [LARGE SCALE GENOMIC DNA]</scope>
    <source>
        <strain evidence="3 4">ICN19</strain>
    </source>
</reference>
<dbReference type="SUPFAM" id="SSF53474">
    <property type="entry name" value="alpha/beta-Hydrolases"/>
    <property type="match status" value="1"/>
</dbReference>
<dbReference type="OrthoDB" id="262125at2"/>